<dbReference type="Pfam" id="PF13102">
    <property type="entry name" value="Phage_int_SAM_5"/>
    <property type="match status" value="1"/>
</dbReference>
<protein>
    <submittedName>
        <fullName evidence="5">Site-specific integrase</fullName>
    </submittedName>
</protein>
<evidence type="ECO:0000256" key="2">
    <source>
        <dbReference type="ARBA" id="ARBA00023125"/>
    </source>
</evidence>
<dbReference type="Proteomes" id="UP001597116">
    <property type="component" value="Unassembled WGS sequence"/>
</dbReference>
<dbReference type="RefSeq" id="WP_265990900.1">
    <property type="nucleotide sequence ID" value="NZ_CP110973.1"/>
</dbReference>
<evidence type="ECO:0000256" key="3">
    <source>
        <dbReference type="PROSITE-ProRule" id="PRU01248"/>
    </source>
</evidence>
<proteinExistence type="predicted"/>
<dbReference type="InterPro" id="IPR010998">
    <property type="entry name" value="Integrase_recombinase_N"/>
</dbReference>
<dbReference type="Gene3D" id="1.10.150.130">
    <property type="match status" value="1"/>
</dbReference>
<accession>A0ABW3QDB4</accession>
<evidence type="ECO:0000313" key="6">
    <source>
        <dbReference type="Proteomes" id="UP001597116"/>
    </source>
</evidence>
<dbReference type="PROSITE" id="PS51900">
    <property type="entry name" value="CB"/>
    <property type="match status" value="1"/>
</dbReference>
<evidence type="ECO:0000313" key="5">
    <source>
        <dbReference type="EMBL" id="MFD1143055.1"/>
    </source>
</evidence>
<evidence type="ECO:0000256" key="1">
    <source>
        <dbReference type="ARBA" id="ARBA00022908"/>
    </source>
</evidence>
<dbReference type="Pfam" id="PF17293">
    <property type="entry name" value="Arm-DNA-bind_5"/>
    <property type="match status" value="1"/>
</dbReference>
<name>A0ABW3QDB4_9BACT</name>
<comment type="caution">
    <text evidence="5">The sequence shown here is derived from an EMBL/GenBank/DDBJ whole genome shotgun (WGS) entry which is preliminary data.</text>
</comment>
<keyword evidence="1" id="KW-0229">DNA integration</keyword>
<keyword evidence="6" id="KW-1185">Reference proteome</keyword>
<reference evidence="6" key="1">
    <citation type="journal article" date="2019" name="Int. J. Syst. Evol. Microbiol.">
        <title>The Global Catalogue of Microorganisms (GCM) 10K type strain sequencing project: providing services to taxonomists for standard genome sequencing and annotation.</title>
        <authorList>
            <consortium name="The Broad Institute Genomics Platform"/>
            <consortium name="The Broad Institute Genome Sequencing Center for Infectious Disease"/>
            <person name="Wu L."/>
            <person name="Ma J."/>
        </authorList>
    </citation>
    <scope>NUCLEOTIDE SEQUENCE [LARGE SCALE GENOMIC DNA]</scope>
    <source>
        <strain evidence="6">CCUG 55608</strain>
    </source>
</reference>
<dbReference type="InterPro" id="IPR025269">
    <property type="entry name" value="SAM-like_dom"/>
</dbReference>
<feature type="domain" description="Core-binding (CB)" evidence="4">
    <location>
        <begin position="118"/>
        <end position="215"/>
    </location>
</feature>
<sequence length="415" mass="47876">MNMHSTKHLSALMNLVRMEVSFWRHKSKKKGYAQIYCRISVNGERQDIGSTGITIWYNDWDATSERVLDNDPHSHFKNEQLLILKSHLSAIFNDLFRKKEKITAGKIKRLHLNGQQSLSMTSIFDLYIKDCKEDRERNLNGSSVTVYNNVRKKVIDFLIAKKALDLPAEDFDLAWLKKYRSWMAQVQVNATQKGHSDSYISKHSQTIKNVLTWARLKKLIDTNPLEGHRVKGAEYGDPVFLTPEQFGQLSRHKFKNSKLQQTADIMVILCRTGYHYGDLEDFVKEHKTALQQGIDGKPWLIKKRIKTKVAARVPQFNEVKQIVEKYGGWEHLPIRPLSKFNDLLKLVAAALDLPPELSSKAGCKTFTDWCFNELHLTTDAVMVLLGRKSSKGLEVYGRPDERRVIHELEKTSIKK</sequence>
<organism evidence="5 6">
    <name type="scientific">Larkinella insperata</name>
    <dbReference type="NCBI Taxonomy" id="332158"/>
    <lineage>
        <taxon>Bacteria</taxon>
        <taxon>Pseudomonadati</taxon>
        <taxon>Bacteroidota</taxon>
        <taxon>Cytophagia</taxon>
        <taxon>Cytophagales</taxon>
        <taxon>Spirosomataceae</taxon>
        <taxon>Larkinella</taxon>
    </lineage>
</organism>
<dbReference type="InterPro" id="IPR011010">
    <property type="entry name" value="DNA_brk_join_enz"/>
</dbReference>
<evidence type="ECO:0000259" key="4">
    <source>
        <dbReference type="PROSITE" id="PS51900"/>
    </source>
</evidence>
<dbReference type="EMBL" id="JBHTLP010000011">
    <property type="protein sequence ID" value="MFD1143055.1"/>
    <property type="molecule type" value="Genomic_DNA"/>
</dbReference>
<dbReference type="InterPro" id="IPR035386">
    <property type="entry name" value="Arm-DNA-bind_5"/>
</dbReference>
<keyword evidence="2 3" id="KW-0238">DNA-binding</keyword>
<gene>
    <name evidence="5" type="ORF">ACFQ4C_18150</name>
</gene>
<dbReference type="InterPro" id="IPR044068">
    <property type="entry name" value="CB"/>
</dbReference>
<dbReference type="SUPFAM" id="SSF56349">
    <property type="entry name" value="DNA breaking-rejoining enzymes"/>
    <property type="match status" value="1"/>
</dbReference>